<reference evidence="8" key="2">
    <citation type="journal article" date="2021" name="PeerJ">
        <title>Extensive microbial diversity within the chicken gut microbiome revealed by metagenomics and culture.</title>
        <authorList>
            <person name="Gilroy R."/>
            <person name="Ravi A."/>
            <person name="Getino M."/>
            <person name="Pursley I."/>
            <person name="Horton D.L."/>
            <person name="Alikhan N.F."/>
            <person name="Baker D."/>
            <person name="Gharbi K."/>
            <person name="Hall N."/>
            <person name="Watson M."/>
            <person name="Adriaenssens E.M."/>
            <person name="Foster-Nyarko E."/>
            <person name="Jarju S."/>
            <person name="Secka A."/>
            <person name="Antonio M."/>
            <person name="Oren A."/>
            <person name="Chaudhuri R.R."/>
            <person name="La Ragione R."/>
            <person name="Hildebrand F."/>
            <person name="Pallen M.J."/>
        </authorList>
    </citation>
    <scope>NUCLEOTIDE SEQUENCE</scope>
    <source>
        <strain evidence="8">ChiBcolR7-354</strain>
    </source>
</reference>
<evidence type="ECO:0000259" key="7">
    <source>
        <dbReference type="Pfam" id="PF23139"/>
    </source>
</evidence>
<evidence type="ECO:0000259" key="4">
    <source>
        <dbReference type="Pfam" id="PF13538"/>
    </source>
</evidence>
<dbReference type="Pfam" id="PF13245">
    <property type="entry name" value="AAA_19"/>
    <property type="match status" value="1"/>
</dbReference>
<evidence type="ECO:0000256" key="1">
    <source>
        <dbReference type="ARBA" id="ARBA00022741"/>
    </source>
</evidence>
<comment type="caution">
    <text evidence="8">The sequence shown here is derived from an EMBL/GenBank/DDBJ whole genome shotgun (WGS) entry which is preliminary data.</text>
</comment>
<dbReference type="Pfam" id="PF23139">
    <property type="entry name" value="OB_YrrC"/>
    <property type="match status" value="1"/>
</dbReference>
<dbReference type="InterPro" id="IPR055446">
    <property type="entry name" value="RecD2_N_OB"/>
</dbReference>
<reference evidence="8" key="1">
    <citation type="submission" date="2020-10" db="EMBL/GenBank/DDBJ databases">
        <authorList>
            <person name="Gilroy R."/>
        </authorList>
    </citation>
    <scope>NUCLEOTIDE SEQUENCE</scope>
    <source>
        <strain evidence="8">ChiBcolR7-354</strain>
    </source>
</reference>
<dbReference type="NCBIfam" id="TIGR01448">
    <property type="entry name" value="recD_rel"/>
    <property type="match status" value="1"/>
</dbReference>
<dbReference type="Pfam" id="PF18335">
    <property type="entry name" value="SH3_13"/>
    <property type="match status" value="1"/>
</dbReference>
<dbReference type="InterPro" id="IPR029493">
    <property type="entry name" value="RecD2-like_HHH"/>
</dbReference>
<protein>
    <recommendedName>
        <fullName evidence="3">ATP-dependent RecD2 DNA helicase</fullName>
        <ecNumber evidence="3">5.6.2.3</ecNumber>
    </recommendedName>
    <alternativeName>
        <fullName evidence="3">DNA 5'-3' helicase subunit RecD2</fullName>
    </alternativeName>
</protein>
<gene>
    <name evidence="3" type="primary">recD2</name>
    <name evidence="8" type="ORF">IAB77_02655</name>
</gene>
<dbReference type="GO" id="GO:0003677">
    <property type="term" value="F:DNA binding"/>
    <property type="evidence" value="ECO:0007669"/>
    <property type="project" value="UniProtKB-UniRule"/>
</dbReference>
<dbReference type="InterPro" id="IPR041451">
    <property type="entry name" value="RecD2_SH13"/>
</dbReference>
<keyword evidence="3 8" id="KW-0347">Helicase</keyword>
<evidence type="ECO:0000259" key="5">
    <source>
        <dbReference type="Pfam" id="PF14490"/>
    </source>
</evidence>
<dbReference type="InterPro" id="IPR010994">
    <property type="entry name" value="RuvA_2-like"/>
</dbReference>
<keyword evidence="3" id="KW-0413">Isomerase</keyword>
<comment type="catalytic activity">
    <reaction evidence="3">
        <text>ATP + H2O = ADP + phosphate + H(+)</text>
        <dbReference type="Rhea" id="RHEA:13065"/>
        <dbReference type="ChEBI" id="CHEBI:15377"/>
        <dbReference type="ChEBI" id="CHEBI:15378"/>
        <dbReference type="ChEBI" id="CHEBI:30616"/>
        <dbReference type="ChEBI" id="CHEBI:43474"/>
        <dbReference type="ChEBI" id="CHEBI:456216"/>
        <dbReference type="EC" id="5.6.2.3"/>
    </reaction>
</comment>
<feature type="domain" description="UvrD-like helicase C-terminal" evidence="4">
    <location>
        <begin position="661"/>
        <end position="708"/>
    </location>
</feature>
<evidence type="ECO:0000313" key="9">
    <source>
        <dbReference type="Proteomes" id="UP000824262"/>
    </source>
</evidence>
<feature type="domain" description="ATP-dependent RecD2 DNA helicase-like helix-hairpin-helix" evidence="5">
    <location>
        <begin position="146"/>
        <end position="235"/>
    </location>
</feature>
<keyword evidence="3" id="KW-0238">DNA-binding</keyword>
<keyword evidence="3" id="KW-0378">Hydrolase</keyword>
<dbReference type="Pfam" id="PF13538">
    <property type="entry name" value="UvrD_C_2"/>
    <property type="match status" value="1"/>
</dbReference>
<dbReference type="Gene3D" id="3.40.50.300">
    <property type="entry name" value="P-loop containing nucleotide triphosphate hydrolases"/>
    <property type="match status" value="2"/>
</dbReference>
<dbReference type="GO" id="GO:0016787">
    <property type="term" value="F:hydrolase activity"/>
    <property type="evidence" value="ECO:0007669"/>
    <property type="project" value="UniProtKB-KW"/>
</dbReference>
<accession>A0A9D1CS24</accession>
<dbReference type="SUPFAM" id="SSF52540">
    <property type="entry name" value="P-loop containing nucleoside triphosphate hydrolases"/>
    <property type="match status" value="2"/>
</dbReference>
<dbReference type="PANTHER" id="PTHR43788:SF6">
    <property type="entry name" value="DNA HELICASE B"/>
    <property type="match status" value="1"/>
</dbReference>
<feature type="domain" description="ATP-dependent RecD2 DNA helicase OB-fold" evidence="7">
    <location>
        <begin position="9"/>
        <end position="80"/>
    </location>
</feature>
<comment type="function">
    <text evidence="3">DNA-dependent ATPase and ATP-dependent 5'-3' DNA helicase. Has no activity on blunt DNA or DNA with 3'-overhangs, requires at least 10 bases of 5'-ssDNA for helicase activity.</text>
</comment>
<dbReference type="CDD" id="cd17933">
    <property type="entry name" value="DEXSc_RecD-like"/>
    <property type="match status" value="1"/>
</dbReference>
<keyword evidence="2 3" id="KW-0067">ATP-binding</keyword>
<dbReference type="GO" id="GO:0017116">
    <property type="term" value="F:single-stranded DNA helicase activity"/>
    <property type="evidence" value="ECO:0007669"/>
    <property type="project" value="TreeGrafter"/>
</dbReference>
<dbReference type="Gene3D" id="1.10.10.2220">
    <property type="match status" value="1"/>
</dbReference>
<dbReference type="CDD" id="cd18809">
    <property type="entry name" value="SF1_C_RecD"/>
    <property type="match status" value="1"/>
</dbReference>
<dbReference type="SUPFAM" id="SSF47781">
    <property type="entry name" value="RuvA domain 2-like"/>
    <property type="match status" value="1"/>
</dbReference>
<dbReference type="EC" id="5.6.2.3" evidence="3"/>
<dbReference type="GO" id="GO:0043139">
    <property type="term" value="F:5'-3' DNA helicase activity"/>
    <property type="evidence" value="ECO:0007669"/>
    <property type="project" value="UniProtKB-UniRule"/>
</dbReference>
<dbReference type="Proteomes" id="UP000824262">
    <property type="component" value="Unassembled WGS sequence"/>
</dbReference>
<dbReference type="InterPro" id="IPR006345">
    <property type="entry name" value="RecD2"/>
</dbReference>
<keyword evidence="1 3" id="KW-0547">Nucleotide-binding</keyword>
<sequence>MSEEAELIEISGRISSVIYANEENGYTVLRLDTLDGGLTTVVGTLPSAYPGEELRAYGEWVTHPNHGRQFKAEYADRSLPRTAEAIYAYLSGHAVKGVGPATAALIVEKFGDKALDVIEREPARLTEIRGITPRKAGQISADFRRQSGLRRLMELLCSHSLRPLLAVRLYRFYGDDSLAVLEENPYIIAAPHIGGSFSEADTLALGVGCASDDPNRVRAALIFELRHNAANGHCFIPAEKLVPATAQFISVGEESASAALDSLVDDGTVTRCEVAGRDACYLAELCEAEEYVAHRLLAMAKAQLASTSAAPPSGSAAPAGITYAPLQLKAIALAAGSRVMALTGGPGTGKTTTVRAILSVFDSMGIKTLLTAPTGRAAKRMGELTGREASTIHRLLGAGFQPEGERVVFAHDENDPLDCGAVVLDECSMVDITLMRALLAALPPSCRLIMVGDADQLPSVGPGNVFSDVLRSGVIPSVRLTEIFRQAEGSRIVRNAHMINSGEHPNFRENSGDFFFLRRSEERLASETILELCSERLPKRMGIPAEDIQVLTPTRKGPLGSVELNRLLQAVLNPPSKQKRERPFGEAIFREGDRVMQIRNNYDIVWKREGGAGLPAESGNGIYNGDIGYILAVDGETESVKIDFDGRVAECAFDQLAEIEHAWAMTVHKSQGSEYRAVVLALGRGAPQLMTRGVLYTAVTRARELLIAVGREDTALQMIDNHRQSRRYSGLRARLAAGA</sequence>
<dbReference type="Pfam" id="PF14490">
    <property type="entry name" value="HHH_RecD2"/>
    <property type="match status" value="1"/>
</dbReference>
<evidence type="ECO:0000256" key="3">
    <source>
        <dbReference type="HAMAP-Rule" id="MF_01488"/>
    </source>
</evidence>
<dbReference type="InterPro" id="IPR050534">
    <property type="entry name" value="Coronavir_polyprotein_1ab"/>
</dbReference>
<dbReference type="PANTHER" id="PTHR43788">
    <property type="entry name" value="DNA2/NAM7 HELICASE FAMILY MEMBER"/>
    <property type="match status" value="1"/>
</dbReference>
<dbReference type="Gene3D" id="2.30.30.940">
    <property type="match status" value="1"/>
</dbReference>
<dbReference type="GO" id="GO:0009338">
    <property type="term" value="C:exodeoxyribonuclease V complex"/>
    <property type="evidence" value="ECO:0007669"/>
    <property type="project" value="TreeGrafter"/>
</dbReference>
<feature type="domain" description="ATP-dependent RecD2 DNA helicase SH3" evidence="6">
    <location>
        <begin position="564"/>
        <end position="644"/>
    </location>
</feature>
<organism evidence="8 9">
    <name type="scientific">Candidatus Scatomorpha intestinavium</name>
    <dbReference type="NCBI Taxonomy" id="2840922"/>
    <lineage>
        <taxon>Bacteria</taxon>
        <taxon>Bacillati</taxon>
        <taxon>Bacillota</taxon>
        <taxon>Clostridia</taxon>
        <taxon>Eubacteriales</taxon>
        <taxon>Candidatus Scatomorpha</taxon>
    </lineage>
</organism>
<dbReference type="Pfam" id="PF14520">
    <property type="entry name" value="HHH_5"/>
    <property type="match status" value="1"/>
</dbReference>
<dbReference type="GO" id="GO:0006310">
    <property type="term" value="P:DNA recombination"/>
    <property type="evidence" value="ECO:0007669"/>
    <property type="project" value="InterPro"/>
</dbReference>
<name>A0A9D1CS24_9FIRM</name>
<evidence type="ECO:0000259" key="6">
    <source>
        <dbReference type="Pfam" id="PF18335"/>
    </source>
</evidence>
<comment type="similarity">
    <text evidence="3">Belongs to the RecD family. RecD2 subfamily.</text>
</comment>
<evidence type="ECO:0000256" key="2">
    <source>
        <dbReference type="ARBA" id="ARBA00022840"/>
    </source>
</evidence>
<dbReference type="InterPro" id="IPR027785">
    <property type="entry name" value="UvrD-like_helicase_C"/>
</dbReference>
<proteinExistence type="inferred from homology"/>
<evidence type="ECO:0000313" key="8">
    <source>
        <dbReference type="EMBL" id="HIQ78141.1"/>
    </source>
</evidence>
<dbReference type="Gene3D" id="1.10.150.20">
    <property type="entry name" value="5' to 3' exonuclease, C-terminal subdomain"/>
    <property type="match status" value="1"/>
</dbReference>
<feature type="binding site" evidence="3">
    <location>
        <begin position="347"/>
        <end position="351"/>
    </location>
    <ligand>
        <name>ATP</name>
        <dbReference type="ChEBI" id="CHEBI:30616"/>
    </ligand>
</feature>
<dbReference type="EMBL" id="DVGA01000032">
    <property type="protein sequence ID" value="HIQ78141.1"/>
    <property type="molecule type" value="Genomic_DNA"/>
</dbReference>
<dbReference type="GO" id="GO:0005524">
    <property type="term" value="F:ATP binding"/>
    <property type="evidence" value="ECO:0007669"/>
    <property type="project" value="UniProtKB-UniRule"/>
</dbReference>
<dbReference type="InterPro" id="IPR027417">
    <property type="entry name" value="P-loop_NTPase"/>
</dbReference>
<dbReference type="AlphaFoldDB" id="A0A9D1CS24"/>
<dbReference type="HAMAP" id="MF_01488">
    <property type="entry name" value="RecD2"/>
    <property type="match status" value="1"/>
</dbReference>